<dbReference type="GO" id="GO:0019776">
    <property type="term" value="F:Atg8-family ligase activity"/>
    <property type="evidence" value="ECO:0007669"/>
    <property type="project" value="TreeGrafter"/>
</dbReference>
<dbReference type="GO" id="GO:0000422">
    <property type="term" value="P:autophagy of mitochondrion"/>
    <property type="evidence" value="ECO:0007669"/>
    <property type="project" value="TreeGrafter"/>
</dbReference>
<evidence type="ECO:0000313" key="8">
    <source>
        <dbReference type="EMBL" id="RAL52247.1"/>
    </source>
</evidence>
<evidence type="ECO:0000256" key="7">
    <source>
        <dbReference type="ARBA" id="ARBA00023006"/>
    </source>
</evidence>
<dbReference type="GO" id="GO:0000045">
    <property type="term" value="P:autophagosome assembly"/>
    <property type="evidence" value="ECO:0007669"/>
    <property type="project" value="TreeGrafter"/>
</dbReference>
<name>A0A328E2V7_9ASTE</name>
<keyword evidence="7" id="KW-0072">Autophagy</keyword>
<evidence type="ECO:0000256" key="3">
    <source>
        <dbReference type="ARBA" id="ARBA00022448"/>
    </source>
</evidence>
<dbReference type="InterPro" id="IPR007135">
    <property type="entry name" value="Atg3/Atg10"/>
</dbReference>
<accession>A0A328E2V7</accession>
<evidence type="ECO:0000256" key="5">
    <source>
        <dbReference type="ARBA" id="ARBA00022786"/>
    </source>
</evidence>
<comment type="caution">
    <text evidence="8">The sequence shown here is derived from an EMBL/GenBank/DDBJ whole genome shotgun (WGS) entry which is preliminary data.</text>
</comment>
<keyword evidence="3" id="KW-0813">Transport</keyword>
<keyword evidence="5" id="KW-0833">Ubl conjugation pathway</keyword>
<evidence type="ECO:0000256" key="2">
    <source>
        <dbReference type="ARBA" id="ARBA00007683"/>
    </source>
</evidence>
<evidence type="ECO:0000256" key="6">
    <source>
        <dbReference type="ARBA" id="ARBA00022927"/>
    </source>
</evidence>
<dbReference type="EMBL" id="NQVE01000035">
    <property type="protein sequence ID" value="RAL52247.1"/>
    <property type="molecule type" value="Genomic_DNA"/>
</dbReference>
<dbReference type="GO" id="GO:0000407">
    <property type="term" value="C:phagophore assembly site"/>
    <property type="evidence" value="ECO:0007669"/>
    <property type="project" value="TreeGrafter"/>
</dbReference>
<dbReference type="GO" id="GO:0005829">
    <property type="term" value="C:cytosol"/>
    <property type="evidence" value="ECO:0007669"/>
    <property type="project" value="TreeGrafter"/>
</dbReference>
<keyword evidence="9" id="KW-1185">Reference proteome</keyword>
<comment type="similarity">
    <text evidence="2">Belongs to the ATG3 family.</text>
</comment>
<dbReference type="GO" id="GO:0015031">
    <property type="term" value="P:protein transport"/>
    <property type="evidence" value="ECO:0007669"/>
    <property type="project" value="UniProtKB-KW"/>
</dbReference>
<organism evidence="8 9">
    <name type="scientific">Cuscuta australis</name>
    <dbReference type="NCBI Taxonomy" id="267555"/>
    <lineage>
        <taxon>Eukaryota</taxon>
        <taxon>Viridiplantae</taxon>
        <taxon>Streptophyta</taxon>
        <taxon>Embryophyta</taxon>
        <taxon>Tracheophyta</taxon>
        <taxon>Spermatophyta</taxon>
        <taxon>Magnoliopsida</taxon>
        <taxon>eudicotyledons</taxon>
        <taxon>Gunneridae</taxon>
        <taxon>Pentapetalae</taxon>
        <taxon>asterids</taxon>
        <taxon>lamiids</taxon>
        <taxon>Solanales</taxon>
        <taxon>Convolvulaceae</taxon>
        <taxon>Cuscuteae</taxon>
        <taxon>Cuscuta</taxon>
        <taxon>Cuscuta subgen. Grammica</taxon>
        <taxon>Cuscuta sect. Cleistogrammica</taxon>
    </lineage>
</organism>
<evidence type="ECO:0000313" key="9">
    <source>
        <dbReference type="Proteomes" id="UP000249390"/>
    </source>
</evidence>
<reference evidence="8 9" key="1">
    <citation type="submission" date="2018-06" db="EMBL/GenBank/DDBJ databases">
        <title>The Genome of Cuscuta australis (Dodder) Provides Insight into the Evolution of Plant Parasitism.</title>
        <authorList>
            <person name="Liu H."/>
        </authorList>
    </citation>
    <scope>NUCLEOTIDE SEQUENCE [LARGE SCALE GENOMIC DNA]</scope>
    <source>
        <strain evidence="9">cv. Yunnan</strain>
        <tissue evidence="8">Vines</tissue>
    </source>
</reference>
<keyword evidence="4" id="KW-0963">Cytoplasm</keyword>
<dbReference type="GO" id="GO:0044804">
    <property type="term" value="P:nucleophagy"/>
    <property type="evidence" value="ECO:0007669"/>
    <property type="project" value="TreeGrafter"/>
</dbReference>
<dbReference type="AlphaFoldDB" id="A0A328E2V7"/>
<comment type="subcellular location">
    <subcellularLocation>
        <location evidence="1">Cytoplasm</location>
    </subcellularLocation>
</comment>
<dbReference type="PANTHER" id="PTHR12866:SF2">
    <property type="entry name" value="UBIQUITIN-LIKE-CONJUGATING ENZYME ATG3"/>
    <property type="match status" value="1"/>
</dbReference>
<dbReference type="Proteomes" id="UP000249390">
    <property type="component" value="Unassembled WGS sequence"/>
</dbReference>
<evidence type="ECO:0000256" key="1">
    <source>
        <dbReference type="ARBA" id="ARBA00004496"/>
    </source>
</evidence>
<dbReference type="Pfam" id="PF03987">
    <property type="entry name" value="Autophagy_act_C"/>
    <property type="match status" value="1"/>
</dbReference>
<dbReference type="PANTHER" id="PTHR12866">
    <property type="entry name" value="UBIQUITIN-LIKE-CONJUGATING ENZYME ATG3"/>
    <property type="match status" value="1"/>
</dbReference>
<proteinExistence type="inferred from homology"/>
<protein>
    <submittedName>
        <fullName evidence="8">Uncharacterized protein</fullName>
    </submittedName>
</protein>
<sequence>MVLLQTLVFKRTMERITSPSTESAFKERGVLSVNEFILAGDNPVSKCPTWTWELGKPSRRKSFLPAENQYLMTQNAPCLRSAASGYDEIHGTTILGFIFMDTEEKYVKIVMACDSKSSLKNGTVGSAKESEGIANELKNKVTNDLEELVRAFDEKMTTAYDSGFVVGCLSPGRERPHVFKFEHGKWTPVKTAASQGYDGSGGNQASKFLNFRCPFPVFESEDMQTLSART</sequence>
<evidence type="ECO:0000256" key="4">
    <source>
        <dbReference type="ARBA" id="ARBA00022490"/>
    </source>
</evidence>
<gene>
    <name evidence="8" type="ORF">DM860_016096</name>
</gene>
<dbReference type="GO" id="GO:0061723">
    <property type="term" value="P:glycophagy"/>
    <property type="evidence" value="ECO:0007669"/>
    <property type="project" value="TreeGrafter"/>
</dbReference>
<keyword evidence="6" id="KW-0653">Protein transport</keyword>